<dbReference type="EMBL" id="CP159992">
    <property type="protein sequence ID" value="XCP96456.1"/>
    <property type="molecule type" value="Genomic_DNA"/>
</dbReference>
<dbReference type="RefSeq" id="WP_366294957.1">
    <property type="nucleotide sequence ID" value="NZ_CP159992.1"/>
</dbReference>
<keyword evidence="1" id="KW-0472">Membrane</keyword>
<name>A0AAU8NI90_9BACL</name>
<evidence type="ECO:0008006" key="3">
    <source>
        <dbReference type="Google" id="ProtNLM"/>
    </source>
</evidence>
<sequence length="224" mass="24988">MELLNELNKIRTEKHSTNSQRAYSLVCAAVLGGILGLAAKLVDTQGINPLFDDIGGRLGIWIFTAVLVSVFSYSPKLAAVKIFFFFSSLLIVYYVYTVFFLHFFSVKETVFWGICAVLSPICAYVMWYARGNGYAASIILSLPAAVLVSEGYELRNAYLPEHEHYYLVPILMGIYFIMVLTLLLVVPEKKIKSLIVFPIAILLSCIMIYFNILGKVFGGLNGVL</sequence>
<evidence type="ECO:0000313" key="2">
    <source>
        <dbReference type="EMBL" id="XCP96456.1"/>
    </source>
</evidence>
<feature type="transmembrane region" description="Helical" evidence="1">
    <location>
        <begin position="21"/>
        <end position="42"/>
    </location>
</feature>
<organism evidence="2">
    <name type="scientific">Paenibacillus sp. AN1007</name>
    <dbReference type="NCBI Taxonomy" id="3151385"/>
    <lineage>
        <taxon>Bacteria</taxon>
        <taxon>Bacillati</taxon>
        <taxon>Bacillota</taxon>
        <taxon>Bacilli</taxon>
        <taxon>Bacillales</taxon>
        <taxon>Paenibacillaceae</taxon>
        <taxon>Paenibacillus</taxon>
    </lineage>
</organism>
<feature type="transmembrane region" description="Helical" evidence="1">
    <location>
        <begin position="110"/>
        <end position="127"/>
    </location>
</feature>
<feature type="transmembrane region" description="Helical" evidence="1">
    <location>
        <begin position="82"/>
        <end position="104"/>
    </location>
</feature>
<feature type="transmembrane region" description="Helical" evidence="1">
    <location>
        <begin position="193"/>
        <end position="212"/>
    </location>
</feature>
<feature type="transmembrane region" description="Helical" evidence="1">
    <location>
        <begin position="54"/>
        <end position="73"/>
    </location>
</feature>
<gene>
    <name evidence="2" type="ORF">ABXS70_07065</name>
</gene>
<feature type="transmembrane region" description="Helical" evidence="1">
    <location>
        <begin position="134"/>
        <end position="152"/>
    </location>
</feature>
<reference evidence="2" key="1">
    <citation type="submission" date="2024-05" db="EMBL/GenBank/DDBJ databases">
        <title>Draft genome assemblies of 36 bacteria isolated from hibernating arctic ground squirrels.</title>
        <authorList>
            <person name="McKee H."/>
            <person name="Mullen L."/>
            <person name="Drown D.M."/>
            <person name="Duddleston K.N."/>
        </authorList>
    </citation>
    <scope>NUCLEOTIDE SEQUENCE</scope>
    <source>
        <strain evidence="2">AN1007</strain>
    </source>
</reference>
<protein>
    <recommendedName>
        <fullName evidence="3">Yip1 domain-containing protein</fullName>
    </recommendedName>
</protein>
<dbReference type="AlphaFoldDB" id="A0AAU8NI90"/>
<accession>A0AAU8NI90</accession>
<evidence type="ECO:0000256" key="1">
    <source>
        <dbReference type="SAM" id="Phobius"/>
    </source>
</evidence>
<proteinExistence type="predicted"/>
<feature type="transmembrane region" description="Helical" evidence="1">
    <location>
        <begin position="164"/>
        <end position="186"/>
    </location>
</feature>
<keyword evidence="1" id="KW-0812">Transmembrane</keyword>
<keyword evidence="1" id="KW-1133">Transmembrane helix</keyword>